<dbReference type="Proteomes" id="UP000800041">
    <property type="component" value="Unassembled WGS sequence"/>
</dbReference>
<keyword evidence="3" id="KW-1185">Reference proteome</keyword>
<feature type="region of interest" description="Disordered" evidence="1">
    <location>
        <begin position="157"/>
        <end position="329"/>
    </location>
</feature>
<gene>
    <name evidence="2" type="ORF">K402DRAFT_450337</name>
</gene>
<feature type="region of interest" description="Disordered" evidence="1">
    <location>
        <begin position="63"/>
        <end position="95"/>
    </location>
</feature>
<feature type="compositionally biased region" description="Polar residues" evidence="1">
    <location>
        <begin position="80"/>
        <end position="91"/>
    </location>
</feature>
<feature type="compositionally biased region" description="Low complexity" evidence="1">
    <location>
        <begin position="131"/>
        <end position="143"/>
    </location>
</feature>
<feature type="region of interest" description="Disordered" evidence="1">
    <location>
        <begin position="644"/>
        <end position="682"/>
    </location>
</feature>
<feature type="compositionally biased region" description="Acidic residues" evidence="1">
    <location>
        <begin position="868"/>
        <end position="880"/>
    </location>
</feature>
<feature type="region of interest" description="Disordered" evidence="1">
    <location>
        <begin position="854"/>
        <end position="899"/>
    </location>
</feature>
<sequence>MMSHHHSHGHHHHPPPSNIRVSVQWKHATVFAGEDVECTITFRNVAPVPGAQTAQKRPLNNQLSSHAQNGNLASKAGTRASLSRHSSFGSQATVAEGGLRGGGAGVAGHRPALSLSTAGFANRRPSGPSTAGAGANGAVAGARGRSGRSLSIISMGAETPVGDGYSRGAKDARRPGGLGQGHRRAESYSVGPRKGSGGARNGSQDNQWLRSSRRNSPNPPSASTPLPQNEFAIPMRTGRRASNRSNGASTPRVASATRQSASALGESFKFPDTPPPDSSAVPSTADTASDEASVVPDSAVSPRAPVPHLRTHSPRPPEEPPGSGNLAVDSANPITRIISGSSLGGTPRSSMEIYSMSNNSTETLASEYVASQPANRLLPRPSHIRRTSSLRQQSHQHAMNQPETLMMGYAQIMGSFSLDGSLVNQAPFEEVKRKGVVGGQGGGGVVGVERSKRSSGLFGALGWGNIGESLGGLLNPGELSSIREMRGKANSKAIPLLSTPQSILFVDLQLKPGESRSYVYTFKLPKGLPPSHKGRAMKVEYHVAIGTQRPGQTGDGQQQVKSVEVPFRVLGSVNSRGEILHHDLMSPYILLRDTSTITSIALTPPADAAKALTPARSHTRNLSQKPDEDISTFLDYTDALLSKPSNSTSGLLSPTASTSHFSTSPAPSPTTPLPHIRRASSLGIEEPKSMKEAIDLAILRSNYLPPSLNGGTRDLERNTTAKERPSPIRFEIARSGLRVAVLSLPRPSFRLGETVNLTLAFDRADIKTYATTIALESVELVDPSLALRSRGSVERVTRKVHACVRENVVCARRVGVGLSVPVGGTPEFGTTGVRGEWRIRVEFVTERARVGAVRSPRGRGRRKSGDESAPDAEDEEEEVKESESDPTHPEEAEEEDLDFLDEIDEPIGLMETVDRDERHTLRAARERLEAESFEIVVPIRVYGSALPGAGGEADGVEDLIV</sequence>
<organism evidence="2 3">
    <name type="scientific">Aulographum hederae CBS 113979</name>
    <dbReference type="NCBI Taxonomy" id="1176131"/>
    <lineage>
        <taxon>Eukaryota</taxon>
        <taxon>Fungi</taxon>
        <taxon>Dikarya</taxon>
        <taxon>Ascomycota</taxon>
        <taxon>Pezizomycotina</taxon>
        <taxon>Dothideomycetes</taxon>
        <taxon>Pleosporomycetidae</taxon>
        <taxon>Aulographales</taxon>
        <taxon>Aulographaceae</taxon>
    </lineage>
</organism>
<feature type="compositionally biased region" description="Low complexity" evidence="1">
    <location>
        <begin position="653"/>
        <end position="665"/>
    </location>
</feature>
<reference evidence="2" key="1">
    <citation type="journal article" date="2020" name="Stud. Mycol.">
        <title>101 Dothideomycetes genomes: a test case for predicting lifestyles and emergence of pathogens.</title>
        <authorList>
            <person name="Haridas S."/>
            <person name="Albert R."/>
            <person name="Binder M."/>
            <person name="Bloem J."/>
            <person name="Labutti K."/>
            <person name="Salamov A."/>
            <person name="Andreopoulos B."/>
            <person name="Baker S."/>
            <person name="Barry K."/>
            <person name="Bills G."/>
            <person name="Bluhm B."/>
            <person name="Cannon C."/>
            <person name="Castanera R."/>
            <person name="Culley D."/>
            <person name="Daum C."/>
            <person name="Ezra D."/>
            <person name="Gonzalez J."/>
            <person name="Henrissat B."/>
            <person name="Kuo A."/>
            <person name="Liang C."/>
            <person name="Lipzen A."/>
            <person name="Lutzoni F."/>
            <person name="Magnuson J."/>
            <person name="Mondo S."/>
            <person name="Nolan M."/>
            <person name="Ohm R."/>
            <person name="Pangilinan J."/>
            <person name="Park H.-J."/>
            <person name="Ramirez L."/>
            <person name="Alfaro M."/>
            <person name="Sun H."/>
            <person name="Tritt A."/>
            <person name="Yoshinaga Y."/>
            <person name="Zwiers L.-H."/>
            <person name="Turgeon B."/>
            <person name="Goodwin S."/>
            <person name="Spatafora J."/>
            <person name="Crous P."/>
            <person name="Grigoriev I."/>
        </authorList>
    </citation>
    <scope>NUCLEOTIDE SEQUENCE</scope>
    <source>
        <strain evidence="2">CBS 113979</strain>
    </source>
</reference>
<evidence type="ECO:0000313" key="3">
    <source>
        <dbReference type="Proteomes" id="UP000800041"/>
    </source>
</evidence>
<dbReference type="Pfam" id="PF08737">
    <property type="entry name" value="Rgp1"/>
    <property type="match status" value="1"/>
</dbReference>
<feature type="region of interest" description="Disordered" evidence="1">
    <location>
        <begin position="118"/>
        <end position="145"/>
    </location>
</feature>
<accession>A0A6G1HDS9</accession>
<dbReference type="PANTHER" id="PTHR12507">
    <property type="entry name" value="REDUCED GROWTH PHENOTYPE 1 RGP1, YEAST -RELATED"/>
    <property type="match status" value="1"/>
</dbReference>
<proteinExistence type="predicted"/>
<dbReference type="EMBL" id="ML977139">
    <property type="protein sequence ID" value="KAF1991396.1"/>
    <property type="molecule type" value="Genomic_DNA"/>
</dbReference>
<evidence type="ECO:0000256" key="1">
    <source>
        <dbReference type="SAM" id="MobiDB-lite"/>
    </source>
</evidence>
<name>A0A6G1HDS9_9PEZI</name>
<feature type="compositionally biased region" description="Basic and acidic residues" evidence="1">
    <location>
        <begin position="881"/>
        <end position="890"/>
    </location>
</feature>
<dbReference type="AlphaFoldDB" id="A0A6G1HDS9"/>
<evidence type="ECO:0000313" key="2">
    <source>
        <dbReference type="EMBL" id="KAF1991396.1"/>
    </source>
</evidence>
<protein>
    <submittedName>
        <fullName evidence="2">Rgp1-domain-containing protein</fullName>
    </submittedName>
</protein>
<dbReference type="InterPro" id="IPR014848">
    <property type="entry name" value="Rgp1"/>
</dbReference>
<feature type="compositionally biased region" description="Polar residues" evidence="1">
    <location>
        <begin position="63"/>
        <end position="72"/>
    </location>
</feature>
<dbReference type="OrthoDB" id="1918at2759"/>